<evidence type="ECO:0000256" key="2">
    <source>
        <dbReference type="ARBA" id="ARBA00022801"/>
    </source>
</evidence>
<proteinExistence type="predicted"/>
<dbReference type="GO" id="GO:0006508">
    <property type="term" value="P:proteolysis"/>
    <property type="evidence" value="ECO:0007669"/>
    <property type="project" value="InterPro"/>
</dbReference>
<keyword evidence="1" id="KW-0732">Signal</keyword>
<evidence type="ECO:0000256" key="1">
    <source>
        <dbReference type="ARBA" id="ARBA00022729"/>
    </source>
</evidence>
<dbReference type="AlphaFoldDB" id="A0A0F9M8W7"/>
<dbReference type="Gene3D" id="3.40.50.1820">
    <property type="entry name" value="alpha/beta hydrolase"/>
    <property type="match status" value="1"/>
</dbReference>
<comment type="caution">
    <text evidence="4">The sequence shown here is derived from an EMBL/GenBank/DDBJ whole genome shotgun (WGS) entry which is preliminary data.</text>
</comment>
<evidence type="ECO:0000259" key="3">
    <source>
        <dbReference type="Pfam" id="PF00326"/>
    </source>
</evidence>
<accession>A0A0F9M8W7</accession>
<dbReference type="PANTHER" id="PTHR43037:SF5">
    <property type="entry name" value="FERULOYL ESTERASE"/>
    <property type="match status" value="1"/>
</dbReference>
<dbReference type="EMBL" id="LAZR01009352">
    <property type="protein sequence ID" value="KKM73135.1"/>
    <property type="molecule type" value="Genomic_DNA"/>
</dbReference>
<dbReference type="Pfam" id="PF00326">
    <property type="entry name" value="Peptidase_S9"/>
    <property type="match status" value="1"/>
</dbReference>
<protein>
    <recommendedName>
        <fullName evidence="3">Peptidase S9 prolyl oligopeptidase catalytic domain-containing protein</fullName>
    </recommendedName>
</protein>
<dbReference type="InterPro" id="IPR029058">
    <property type="entry name" value="AB_hydrolase_fold"/>
</dbReference>
<feature type="domain" description="Peptidase S9 prolyl oligopeptidase catalytic" evidence="3">
    <location>
        <begin position="246"/>
        <end position="319"/>
    </location>
</feature>
<name>A0A0F9M8W7_9ZZZZ</name>
<gene>
    <name evidence="4" type="ORF">LCGC14_1413520</name>
</gene>
<reference evidence="4" key="1">
    <citation type="journal article" date="2015" name="Nature">
        <title>Complex archaea that bridge the gap between prokaryotes and eukaryotes.</title>
        <authorList>
            <person name="Spang A."/>
            <person name="Saw J.H."/>
            <person name="Jorgensen S.L."/>
            <person name="Zaremba-Niedzwiedzka K."/>
            <person name="Martijn J."/>
            <person name="Lind A.E."/>
            <person name="van Eijk R."/>
            <person name="Schleper C."/>
            <person name="Guy L."/>
            <person name="Ettema T.J."/>
        </authorList>
    </citation>
    <scope>NUCLEOTIDE SEQUENCE</scope>
</reference>
<evidence type="ECO:0000313" key="4">
    <source>
        <dbReference type="EMBL" id="KKM73135.1"/>
    </source>
</evidence>
<dbReference type="PANTHER" id="PTHR43037">
    <property type="entry name" value="UNNAMED PRODUCT-RELATED"/>
    <property type="match status" value="1"/>
</dbReference>
<organism evidence="4">
    <name type="scientific">marine sediment metagenome</name>
    <dbReference type="NCBI Taxonomy" id="412755"/>
    <lineage>
        <taxon>unclassified sequences</taxon>
        <taxon>metagenomes</taxon>
        <taxon>ecological metagenomes</taxon>
    </lineage>
</organism>
<dbReference type="SUPFAM" id="SSF53474">
    <property type="entry name" value="alpha/beta-Hydrolases"/>
    <property type="match status" value="1"/>
</dbReference>
<sequence>MTLNFSRNYRCIYCCIRAVKVVVQDEPLQAEVRSVLEGAGRPPSVAWHLQVPGQRAVELTASKLHVQVGPDMPDGPVTIIAQLFDKAGENMATLTREMTLAGKALTAWQTQASGFQARLDKLRPAVEKTKLATYLDKTADKIKRLGGMLKRRRLPQARSAVADIDHHLGALEKGASPVWGHHGMLYTSKIDGTRQPYTVSIPKGYDPGKKDRWPVLIWLHCYWGAGRWPANAVRAFTDPIEMACMKKGFIFVHPFGRGSNWYANDAETDFHDVWRAVNARWRIDPDRVYLAGFSMGGTGTGRLAAAHPHLFAAAAMFSGELSMDKLSNLRHLPVRLEAGGQEPVSAHMAKMARALEQMEGRKAETVYASDPNVGHTREFVDFEALLDWFAPHRRVADPSVVTYATDQLRHHRGYWVSIDRLVDYGELARVDARVVGDTLKVSARNVAEMTLTPPAKLLGEARTLKVTLNGKQVKAARTATGAIHLRIAGAPPPGVRKTKALAGPIRDAFTGPLMLVAASADAPNVEAAKIVSERWRHWHHGELPVRIQASTPAKDMAARNVILVGPWDGKGLMGKLAKAAPVKIGPDGITVSGKRTEGKDLGIIFIQPSPLNRSRYVVAVTGHSPKAVLAACKMFAQGKYGGDYTLTAGKASGVF</sequence>
<dbReference type="InterPro" id="IPR050955">
    <property type="entry name" value="Plant_Biomass_Hydrol_Est"/>
</dbReference>
<dbReference type="GO" id="GO:0008236">
    <property type="term" value="F:serine-type peptidase activity"/>
    <property type="evidence" value="ECO:0007669"/>
    <property type="project" value="InterPro"/>
</dbReference>
<dbReference type="InterPro" id="IPR001375">
    <property type="entry name" value="Peptidase_S9_cat"/>
</dbReference>
<feature type="non-terminal residue" evidence="4">
    <location>
        <position position="655"/>
    </location>
</feature>
<keyword evidence="2" id="KW-0378">Hydrolase</keyword>